<dbReference type="Proteomes" id="UP000887575">
    <property type="component" value="Unassembled WGS sequence"/>
</dbReference>
<dbReference type="AlphaFoldDB" id="A0AAF3EHK6"/>
<name>A0AAF3EHK6_9BILA</name>
<proteinExistence type="predicted"/>
<dbReference type="WBParaSite" id="MBELARI_LOCUS13309">
    <property type="protein sequence ID" value="MBELARI_LOCUS13309"/>
    <property type="gene ID" value="MBELARI_LOCUS13309"/>
</dbReference>
<accession>A0AAF3EHK6</accession>
<evidence type="ECO:0000313" key="2">
    <source>
        <dbReference type="Proteomes" id="UP000887575"/>
    </source>
</evidence>
<reference evidence="3" key="1">
    <citation type="submission" date="2024-02" db="UniProtKB">
        <authorList>
            <consortium name="WormBaseParasite"/>
        </authorList>
    </citation>
    <scope>IDENTIFICATION</scope>
</reference>
<feature type="signal peptide" evidence="1">
    <location>
        <begin position="1"/>
        <end position="30"/>
    </location>
</feature>
<keyword evidence="2" id="KW-1185">Reference proteome</keyword>
<sequence>MRPTLFSATIFFSTLVLTSIGLFADNATQALKSPNSTDPIIRIIDFLEKDIKRNQTNRFDAQKLTKLEQFREKYLDSKNSTARSKICNLLKSLCDSLYKTA</sequence>
<evidence type="ECO:0000256" key="1">
    <source>
        <dbReference type="SAM" id="SignalP"/>
    </source>
</evidence>
<feature type="chain" id="PRO_5042294329" evidence="1">
    <location>
        <begin position="31"/>
        <end position="101"/>
    </location>
</feature>
<evidence type="ECO:0000313" key="3">
    <source>
        <dbReference type="WBParaSite" id="MBELARI_LOCUS13309"/>
    </source>
</evidence>
<protein>
    <submittedName>
        <fullName evidence="3">Uncharacterized protein</fullName>
    </submittedName>
</protein>
<keyword evidence="1" id="KW-0732">Signal</keyword>
<organism evidence="2 3">
    <name type="scientific">Mesorhabditis belari</name>
    <dbReference type="NCBI Taxonomy" id="2138241"/>
    <lineage>
        <taxon>Eukaryota</taxon>
        <taxon>Metazoa</taxon>
        <taxon>Ecdysozoa</taxon>
        <taxon>Nematoda</taxon>
        <taxon>Chromadorea</taxon>
        <taxon>Rhabditida</taxon>
        <taxon>Rhabditina</taxon>
        <taxon>Rhabditomorpha</taxon>
        <taxon>Rhabditoidea</taxon>
        <taxon>Rhabditidae</taxon>
        <taxon>Mesorhabditinae</taxon>
        <taxon>Mesorhabditis</taxon>
    </lineage>
</organism>